<dbReference type="PANTHER" id="PTHR48438:SF1">
    <property type="entry name" value="ALPHA-(1,3)-FUCOSYLTRANSFERASE C-RELATED"/>
    <property type="match status" value="1"/>
</dbReference>
<protein>
    <recommendedName>
        <fullName evidence="10">Fucosyltransferase N-terminal domain-containing protein</fullName>
    </recommendedName>
</protein>
<dbReference type="EMBL" id="CAJPVJ010024851">
    <property type="protein sequence ID" value="CAG2178873.1"/>
    <property type="molecule type" value="Genomic_DNA"/>
</dbReference>
<feature type="domain" description="Fucosyltransferase N-terminal" evidence="10">
    <location>
        <begin position="69"/>
        <end position="160"/>
    </location>
</feature>
<dbReference type="OrthoDB" id="427096at2759"/>
<evidence type="ECO:0000256" key="2">
    <source>
        <dbReference type="ARBA" id="ARBA00004922"/>
    </source>
</evidence>
<evidence type="ECO:0000259" key="10">
    <source>
        <dbReference type="Pfam" id="PF17039"/>
    </source>
</evidence>
<dbReference type="GO" id="GO:0008417">
    <property type="term" value="F:fucosyltransferase activity"/>
    <property type="evidence" value="ECO:0007669"/>
    <property type="project" value="InterPro"/>
</dbReference>
<evidence type="ECO:0000256" key="8">
    <source>
        <dbReference type="ARBA" id="ARBA00023180"/>
    </source>
</evidence>
<evidence type="ECO:0000256" key="1">
    <source>
        <dbReference type="ARBA" id="ARBA00004447"/>
    </source>
</evidence>
<evidence type="ECO:0000256" key="3">
    <source>
        <dbReference type="ARBA" id="ARBA00022692"/>
    </source>
</evidence>
<keyword evidence="6" id="KW-0333">Golgi apparatus</keyword>
<evidence type="ECO:0000256" key="4">
    <source>
        <dbReference type="ARBA" id="ARBA00022968"/>
    </source>
</evidence>
<evidence type="ECO:0000256" key="9">
    <source>
        <dbReference type="SAM" id="MobiDB-lite"/>
    </source>
</evidence>
<feature type="non-terminal residue" evidence="11">
    <location>
        <position position="194"/>
    </location>
</feature>
<keyword evidence="7" id="KW-0472">Membrane</keyword>
<keyword evidence="12" id="KW-1185">Reference proteome</keyword>
<name>A0A7R9MK55_9ACAR</name>
<dbReference type="SUPFAM" id="SSF53756">
    <property type="entry name" value="UDP-Glycosyltransferase/glycogen phosphorylase"/>
    <property type="match status" value="1"/>
</dbReference>
<dbReference type="EMBL" id="OC939676">
    <property type="protein sequence ID" value="CAD7661737.1"/>
    <property type="molecule type" value="Genomic_DNA"/>
</dbReference>
<feature type="region of interest" description="Disordered" evidence="9">
    <location>
        <begin position="1"/>
        <end position="23"/>
    </location>
</feature>
<comment type="pathway">
    <text evidence="2">Protein modification; protein glycosylation.</text>
</comment>
<proteinExistence type="predicted"/>
<comment type="subcellular location">
    <subcellularLocation>
        <location evidence="1">Golgi apparatus</location>
        <location evidence="1">Golgi stack membrane</location>
        <topology evidence="1">Single-pass type II membrane protein</topology>
    </subcellularLocation>
</comment>
<dbReference type="InterPro" id="IPR038577">
    <property type="entry name" value="GT10-like_C_sf"/>
</dbReference>
<dbReference type="PANTHER" id="PTHR48438">
    <property type="entry name" value="ALPHA-(1,3)-FUCOSYLTRANSFERASE C-RELATED"/>
    <property type="match status" value="1"/>
</dbReference>
<reference evidence="11" key="1">
    <citation type="submission" date="2020-11" db="EMBL/GenBank/DDBJ databases">
        <authorList>
            <person name="Tran Van P."/>
        </authorList>
    </citation>
    <scope>NUCLEOTIDE SEQUENCE</scope>
</reference>
<organism evidence="11">
    <name type="scientific">Oppiella nova</name>
    <dbReference type="NCBI Taxonomy" id="334625"/>
    <lineage>
        <taxon>Eukaryota</taxon>
        <taxon>Metazoa</taxon>
        <taxon>Ecdysozoa</taxon>
        <taxon>Arthropoda</taxon>
        <taxon>Chelicerata</taxon>
        <taxon>Arachnida</taxon>
        <taxon>Acari</taxon>
        <taxon>Acariformes</taxon>
        <taxon>Sarcoptiformes</taxon>
        <taxon>Oribatida</taxon>
        <taxon>Brachypylina</taxon>
        <taxon>Oppioidea</taxon>
        <taxon>Oppiidae</taxon>
        <taxon>Oppiella</taxon>
    </lineage>
</organism>
<dbReference type="GO" id="GO:0032580">
    <property type="term" value="C:Golgi cisterna membrane"/>
    <property type="evidence" value="ECO:0007669"/>
    <property type="project" value="UniProtKB-SubCell"/>
</dbReference>
<sequence>MNGMSEKPWFMGNGTRRPSSRMSDALSLWPEESPEDRIVNQLMYFPKDYKQSDTELKRIVLYLGRGGWNDLPMGRIKFVADKCPVDRCSLSANANDAPEADAIFFKERFQWPKHRRPAHQIWILFLLECPLHTQLFRNLGAGVFNWTATYRHDSDIVAPYEKFVSYSRNKPKQTTQKNWGLGKTKQVAWFVSNC</sequence>
<gene>
    <name evidence="11" type="ORF">ONB1V03_LOCUS18297</name>
</gene>
<evidence type="ECO:0000256" key="5">
    <source>
        <dbReference type="ARBA" id="ARBA00022989"/>
    </source>
</evidence>
<keyword evidence="4" id="KW-0735">Signal-anchor</keyword>
<evidence type="ECO:0000313" key="11">
    <source>
        <dbReference type="EMBL" id="CAD7661737.1"/>
    </source>
</evidence>
<keyword evidence="5" id="KW-1133">Transmembrane helix</keyword>
<dbReference type="Gene3D" id="3.40.50.11660">
    <property type="entry name" value="Glycosyl transferase family 10, C-terminal domain"/>
    <property type="match status" value="1"/>
</dbReference>
<dbReference type="Pfam" id="PF17039">
    <property type="entry name" value="Glyco_tran_10_N"/>
    <property type="match status" value="1"/>
</dbReference>
<dbReference type="UniPathway" id="UPA00378"/>
<evidence type="ECO:0000256" key="6">
    <source>
        <dbReference type="ARBA" id="ARBA00023034"/>
    </source>
</evidence>
<accession>A0A7R9MK55</accession>
<dbReference type="InterPro" id="IPR031481">
    <property type="entry name" value="Glyco_tran_10_N"/>
</dbReference>
<keyword evidence="3" id="KW-0812">Transmembrane</keyword>
<dbReference type="Proteomes" id="UP000728032">
    <property type="component" value="Unassembled WGS sequence"/>
</dbReference>
<evidence type="ECO:0000256" key="7">
    <source>
        <dbReference type="ARBA" id="ARBA00023136"/>
    </source>
</evidence>
<keyword evidence="8" id="KW-0325">Glycoprotein</keyword>
<dbReference type="AlphaFoldDB" id="A0A7R9MK55"/>
<dbReference type="InterPro" id="IPR001503">
    <property type="entry name" value="Glyco_trans_10"/>
</dbReference>
<evidence type="ECO:0000313" key="12">
    <source>
        <dbReference type="Proteomes" id="UP000728032"/>
    </source>
</evidence>